<proteinExistence type="predicted"/>
<organism evidence="1 2">
    <name type="scientific">Peronosclerospora sorghi</name>
    <dbReference type="NCBI Taxonomy" id="230839"/>
    <lineage>
        <taxon>Eukaryota</taxon>
        <taxon>Sar</taxon>
        <taxon>Stramenopiles</taxon>
        <taxon>Oomycota</taxon>
        <taxon>Peronosporomycetes</taxon>
        <taxon>Peronosporales</taxon>
        <taxon>Peronosporaceae</taxon>
        <taxon>Peronosclerospora</taxon>
    </lineage>
</organism>
<reference evidence="1 2" key="1">
    <citation type="journal article" date="2022" name="bioRxiv">
        <title>The genome of the oomycete Peronosclerospora sorghi, a cosmopolitan pathogen of maize and sorghum, is inflated with dispersed pseudogenes.</title>
        <authorList>
            <person name="Fletcher K."/>
            <person name="Martin F."/>
            <person name="Isakeit T."/>
            <person name="Cavanaugh K."/>
            <person name="Magill C."/>
            <person name="Michelmore R."/>
        </authorList>
    </citation>
    <scope>NUCLEOTIDE SEQUENCE [LARGE SCALE GENOMIC DNA]</scope>
    <source>
        <strain evidence="1">P6</strain>
    </source>
</reference>
<gene>
    <name evidence="1" type="ORF">PsorP6_013130</name>
</gene>
<evidence type="ECO:0000313" key="2">
    <source>
        <dbReference type="Proteomes" id="UP001163321"/>
    </source>
</evidence>
<sequence>MKKERTIQRMDQAIRRRIRGGITDNMKVLIRGAKGTGNTSLFQRIKGDLIPETHESTFQLQLATINWSSRHNLEENAKCEVWNDGEQEATNSANALRKGKKRECLSANVFTTAEAGGNPNGINSMAIVDASTVDVYHETHGVIFLLYITKWDTFEYVKKQLGSVPLHIPTLVLGNFRDRVAQRKIFKDDIQELLHVLSNQPK</sequence>
<name>A0ACC0WEF2_9STRA</name>
<protein>
    <submittedName>
        <fullName evidence="1">Uncharacterized protein</fullName>
    </submittedName>
</protein>
<comment type="caution">
    <text evidence="1">The sequence shown here is derived from an EMBL/GenBank/DDBJ whole genome shotgun (WGS) entry which is preliminary data.</text>
</comment>
<dbReference type="EMBL" id="CM047592">
    <property type="protein sequence ID" value="KAI9917200.1"/>
    <property type="molecule type" value="Genomic_DNA"/>
</dbReference>
<keyword evidence="2" id="KW-1185">Reference proteome</keyword>
<dbReference type="Proteomes" id="UP001163321">
    <property type="component" value="Chromosome 13"/>
</dbReference>
<evidence type="ECO:0000313" key="1">
    <source>
        <dbReference type="EMBL" id="KAI9917200.1"/>
    </source>
</evidence>
<accession>A0ACC0WEF2</accession>